<reference evidence="1" key="1">
    <citation type="submission" date="2021-06" db="EMBL/GenBank/DDBJ databases">
        <authorList>
            <person name="Kallberg Y."/>
            <person name="Tangrot J."/>
            <person name="Rosling A."/>
        </authorList>
    </citation>
    <scope>NUCLEOTIDE SEQUENCE</scope>
    <source>
        <strain evidence="1">IN212</strain>
    </source>
</reference>
<dbReference type="EMBL" id="CAJVPZ010042605">
    <property type="protein sequence ID" value="CAG8764056.1"/>
    <property type="molecule type" value="Genomic_DNA"/>
</dbReference>
<accession>A0A9N9NWU0</accession>
<organism evidence="1 2">
    <name type="scientific">Racocetra fulgida</name>
    <dbReference type="NCBI Taxonomy" id="60492"/>
    <lineage>
        <taxon>Eukaryota</taxon>
        <taxon>Fungi</taxon>
        <taxon>Fungi incertae sedis</taxon>
        <taxon>Mucoromycota</taxon>
        <taxon>Glomeromycotina</taxon>
        <taxon>Glomeromycetes</taxon>
        <taxon>Diversisporales</taxon>
        <taxon>Gigasporaceae</taxon>
        <taxon>Racocetra</taxon>
    </lineage>
</organism>
<feature type="non-terminal residue" evidence="1">
    <location>
        <position position="1"/>
    </location>
</feature>
<protein>
    <submittedName>
        <fullName evidence="1">324_t:CDS:1</fullName>
    </submittedName>
</protein>
<evidence type="ECO:0000313" key="2">
    <source>
        <dbReference type="Proteomes" id="UP000789396"/>
    </source>
</evidence>
<proteinExistence type="predicted"/>
<gene>
    <name evidence="1" type="ORF">RFULGI_LOCUS14536</name>
</gene>
<evidence type="ECO:0000313" key="1">
    <source>
        <dbReference type="EMBL" id="CAG8764056.1"/>
    </source>
</evidence>
<keyword evidence="2" id="KW-1185">Reference proteome</keyword>
<dbReference type="AlphaFoldDB" id="A0A9N9NWU0"/>
<sequence>MSKTLLNIINKWNTDKLLDFLRSQELNLEEEDFLLLRNQKISAFTNQPILGQ</sequence>
<dbReference type="Proteomes" id="UP000789396">
    <property type="component" value="Unassembled WGS sequence"/>
</dbReference>
<comment type="caution">
    <text evidence="1">The sequence shown here is derived from an EMBL/GenBank/DDBJ whole genome shotgun (WGS) entry which is preliminary data.</text>
</comment>
<name>A0A9N9NWU0_9GLOM</name>